<sequence length="166" mass="18165">MLARHGGRVVGTYVEAGTHVVVRHLDRGQSVATLEQAPNQADAGAMLFHNATNAAVDVFVTKLAGDKGDDAWYTVAAGATEHWSRVGYEVLAVRHADGSRLGTPVALGMKVVLHSAQPKACSIRTRSVQPGMTCTMPPQMWSRLPYPMWAYPDNYVPKPWQEFFCQ</sequence>
<dbReference type="AlphaFoldDB" id="A0A0L0SMM7"/>
<gene>
    <name evidence="1" type="ORF">AMAG_08732</name>
</gene>
<evidence type="ECO:0000313" key="2">
    <source>
        <dbReference type="Proteomes" id="UP000054350"/>
    </source>
</evidence>
<name>A0A0L0SMM7_ALLM3</name>
<dbReference type="OrthoDB" id="2822793at2759"/>
<dbReference type="VEuPathDB" id="FungiDB:AMAG_08732"/>
<reference evidence="1 2" key="1">
    <citation type="submission" date="2009-11" db="EMBL/GenBank/DDBJ databases">
        <title>Annotation of Allomyces macrogynus ATCC 38327.</title>
        <authorList>
            <consortium name="The Broad Institute Genome Sequencing Platform"/>
            <person name="Russ C."/>
            <person name="Cuomo C."/>
            <person name="Burger G."/>
            <person name="Gray M.W."/>
            <person name="Holland P.W.H."/>
            <person name="King N."/>
            <person name="Lang F.B.F."/>
            <person name="Roger A.J."/>
            <person name="Ruiz-Trillo I."/>
            <person name="Young S.K."/>
            <person name="Zeng Q."/>
            <person name="Gargeya S."/>
            <person name="Fitzgerald M."/>
            <person name="Haas B."/>
            <person name="Abouelleil A."/>
            <person name="Alvarado L."/>
            <person name="Arachchi H.M."/>
            <person name="Berlin A."/>
            <person name="Chapman S.B."/>
            <person name="Gearin G."/>
            <person name="Goldberg J."/>
            <person name="Griggs A."/>
            <person name="Gujja S."/>
            <person name="Hansen M."/>
            <person name="Heiman D."/>
            <person name="Howarth C."/>
            <person name="Larimer J."/>
            <person name="Lui A."/>
            <person name="MacDonald P.J.P."/>
            <person name="McCowen C."/>
            <person name="Montmayeur A."/>
            <person name="Murphy C."/>
            <person name="Neiman D."/>
            <person name="Pearson M."/>
            <person name="Priest M."/>
            <person name="Roberts A."/>
            <person name="Saif S."/>
            <person name="Shea T."/>
            <person name="Sisk P."/>
            <person name="Stolte C."/>
            <person name="Sykes S."/>
            <person name="Wortman J."/>
            <person name="Nusbaum C."/>
            <person name="Birren B."/>
        </authorList>
    </citation>
    <scope>NUCLEOTIDE SEQUENCE [LARGE SCALE GENOMIC DNA]</scope>
    <source>
        <strain evidence="1 2">ATCC 38327</strain>
    </source>
</reference>
<organism evidence="1 2">
    <name type="scientific">Allomyces macrogynus (strain ATCC 38327)</name>
    <name type="common">Allomyces javanicus var. macrogynus</name>
    <dbReference type="NCBI Taxonomy" id="578462"/>
    <lineage>
        <taxon>Eukaryota</taxon>
        <taxon>Fungi</taxon>
        <taxon>Fungi incertae sedis</taxon>
        <taxon>Blastocladiomycota</taxon>
        <taxon>Blastocladiomycetes</taxon>
        <taxon>Blastocladiales</taxon>
        <taxon>Blastocladiaceae</taxon>
        <taxon>Allomyces</taxon>
    </lineage>
</organism>
<reference evidence="2" key="2">
    <citation type="submission" date="2009-11" db="EMBL/GenBank/DDBJ databases">
        <title>The Genome Sequence of Allomyces macrogynus strain ATCC 38327.</title>
        <authorList>
            <consortium name="The Broad Institute Genome Sequencing Platform"/>
            <person name="Russ C."/>
            <person name="Cuomo C."/>
            <person name="Shea T."/>
            <person name="Young S.K."/>
            <person name="Zeng Q."/>
            <person name="Koehrsen M."/>
            <person name="Haas B."/>
            <person name="Borodovsky M."/>
            <person name="Guigo R."/>
            <person name="Alvarado L."/>
            <person name="Berlin A."/>
            <person name="Borenstein D."/>
            <person name="Chen Z."/>
            <person name="Engels R."/>
            <person name="Freedman E."/>
            <person name="Gellesch M."/>
            <person name="Goldberg J."/>
            <person name="Griggs A."/>
            <person name="Gujja S."/>
            <person name="Heiman D."/>
            <person name="Hepburn T."/>
            <person name="Howarth C."/>
            <person name="Jen D."/>
            <person name="Larson L."/>
            <person name="Lewis B."/>
            <person name="Mehta T."/>
            <person name="Park D."/>
            <person name="Pearson M."/>
            <person name="Roberts A."/>
            <person name="Saif S."/>
            <person name="Shenoy N."/>
            <person name="Sisk P."/>
            <person name="Stolte C."/>
            <person name="Sykes S."/>
            <person name="Walk T."/>
            <person name="White J."/>
            <person name="Yandava C."/>
            <person name="Burger G."/>
            <person name="Gray M.W."/>
            <person name="Holland P.W.H."/>
            <person name="King N."/>
            <person name="Lang F.B.F."/>
            <person name="Roger A.J."/>
            <person name="Ruiz-Trillo I."/>
            <person name="Lander E."/>
            <person name="Nusbaum C."/>
        </authorList>
    </citation>
    <scope>NUCLEOTIDE SEQUENCE [LARGE SCALE GENOMIC DNA]</scope>
    <source>
        <strain evidence="2">ATCC 38327</strain>
    </source>
</reference>
<keyword evidence="2" id="KW-1185">Reference proteome</keyword>
<dbReference type="Proteomes" id="UP000054350">
    <property type="component" value="Unassembled WGS sequence"/>
</dbReference>
<accession>A0A0L0SMM7</accession>
<proteinExistence type="predicted"/>
<dbReference type="EMBL" id="GG745342">
    <property type="protein sequence ID" value="KNE63629.1"/>
    <property type="molecule type" value="Genomic_DNA"/>
</dbReference>
<evidence type="ECO:0000313" key="1">
    <source>
        <dbReference type="EMBL" id="KNE63629.1"/>
    </source>
</evidence>
<protein>
    <submittedName>
        <fullName evidence="1">Uncharacterized protein</fullName>
    </submittedName>
</protein>